<gene>
    <name evidence="1" type="ORF">OOT00_05305</name>
</gene>
<sequence length="194" mass="22132">MKKLLWIFLLFAAGYIFFKGNNAAMPSGVIVPEMPTQSTVNLPAPFPFRNYTLTPLAHMELRARVLSTKRYATGREAELSPLDMALGWGRMSDSSVLDKIRISQSGRWYRWKTDHFPIPRREMETHSSNMHLIPADERVEASMLAVRKDDIIQIRGFLVRADAADGWRWISSLTREDTGQGACELIFVTSLTRE</sequence>
<proteinExistence type="predicted"/>
<organism evidence="1 2">
    <name type="scientific">Desulfobotulus pelophilus</name>
    <dbReference type="NCBI Taxonomy" id="2823377"/>
    <lineage>
        <taxon>Bacteria</taxon>
        <taxon>Pseudomonadati</taxon>
        <taxon>Thermodesulfobacteriota</taxon>
        <taxon>Desulfobacteria</taxon>
        <taxon>Desulfobacterales</taxon>
        <taxon>Desulfobacteraceae</taxon>
        <taxon>Desulfobotulus</taxon>
    </lineage>
</organism>
<comment type="caution">
    <text evidence="1">The sequence shown here is derived from an EMBL/GenBank/DDBJ whole genome shotgun (WGS) entry which is preliminary data.</text>
</comment>
<accession>A0ABT3N7F9</accession>
<dbReference type="RefSeq" id="WP_265424270.1">
    <property type="nucleotide sequence ID" value="NZ_JAPFPW010000004.1"/>
</dbReference>
<keyword evidence="2" id="KW-1185">Reference proteome</keyword>
<dbReference type="EMBL" id="JAPFPW010000004">
    <property type="protein sequence ID" value="MCW7753402.1"/>
    <property type="molecule type" value="Genomic_DNA"/>
</dbReference>
<reference evidence="1 2" key="1">
    <citation type="submission" date="2022-11" db="EMBL/GenBank/DDBJ databases">
        <title>Desulfobotulus tamanensis H1 sp. nov. - anaerobic, alkaliphilic, sulphate reducing bacterium isolated from terrestrial mud volcano.</title>
        <authorList>
            <person name="Frolova A."/>
            <person name="Merkel A.Y."/>
            <person name="Slobodkin A.I."/>
        </authorList>
    </citation>
    <scope>NUCLEOTIDE SEQUENCE [LARGE SCALE GENOMIC DNA]</scope>
    <source>
        <strain evidence="1 2">H1</strain>
    </source>
</reference>
<name>A0ABT3N7F9_9BACT</name>
<dbReference type="Proteomes" id="UP001209681">
    <property type="component" value="Unassembled WGS sequence"/>
</dbReference>
<evidence type="ECO:0000313" key="2">
    <source>
        <dbReference type="Proteomes" id="UP001209681"/>
    </source>
</evidence>
<evidence type="ECO:0000313" key="1">
    <source>
        <dbReference type="EMBL" id="MCW7753402.1"/>
    </source>
</evidence>
<protein>
    <submittedName>
        <fullName evidence="1">Uncharacterized protein</fullName>
    </submittedName>
</protein>